<proteinExistence type="predicted"/>
<keyword evidence="2" id="KW-1185">Reference proteome</keyword>
<dbReference type="Proteomes" id="UP000195105">
    <property type="component" value="Unassembled WGS sequence"/>
</dbReference>
<organism evidence="1 2">
    <name type="scientific">Streptomyces swartbergensis</name>
    <dbReference type="NCBI Taxonomy" id="487165"/>
    <lineage>
        <taxon>Bacteria</taxon>
        <taxon>Bacillati</taxon>
        <taxon>Actinomycetota</taxon>
        <taxon>Actinomycetes</taxon>
        <taxon>Kitasatosporales</taxon>
        <taxon>Streptomycetaceae</taxon>
        <taxon>Streptomyces</taxon>
    </lineage>
</organism>
<name>A0A243S7U6_9ACTN</name>
<evidence type="ECO:0000313" key="2">
    <source>
        <dbReference type="Proteomes" id="UP000195105"/>
    </source>
</evidence>
<dbReference type="EMBL" id="NGFN01000043">
    <property type="protein sequence ID" value="OUD03357.1"/>
    <property type="molecule type" value="Genomic_DNA"/>
</dbReference>
<evidence type="ECO:0000313" key="1">
    <source>
        <dbReference type="EMBL" id="OUD03357.1"/>
    </source>
</evidence>
<protein>
    <submittedName>
        <fullName evidence="1">Uncharacterized protein</fullName>
    </submittedName>
</protein>
<reference evidence="1 2" key="1">
    <citation type="submission" date="2017-05" db="EMBL/GenBank/DDBJ databases">
        <title>Biotechnological potential of actinobacteria isolated from South African environments.</title>
        <authorList>
            <person name="Le Roes-Hill M."/>
            <person name="Prins A."/>
            <person name="Durrell K.A."/>
        </authorList>
    </citation>
    <scope>NUCLEOTIDE SEQUENCE [LARGE SCALE GENOMIC DNA]</scope>
    <source>
        <strain evidence="1 2">HMC13</strain>
    </source>
</reference>
<sequence length="109" mass="12373">MTKLSTYRPAVRDLISLLRFRSSFGRPCYIKRNQRHAALIVPELRNGPDGPYAHLKTFDRATVHEAVVLGAVRLGPELVDVPAFSGNRNHWAFEPAHRGRTIQLTEDVR</sequence>
<accession>A0A243S7U6</accession>
<dbReference type="RefSeq" id="WP_086600540.1">
    <property type="nucleotide sequence ID" value="NZ_NGFN01000043.1"/>
</dbReference>
<gene>
    <name evidence="1" type="ORF">CA983_10125</name>
</gene>
<comment type="caution">
    <text evidence="1">The sequence shown here is derived from an EMBL/GenBank/DDBJ whole genome shotgun (WGS) entry which is preliminary data.</text>
</comment>
<dbReference type="AlphaFoldDB" id="A0A243S7U6"/>